<evidence type="ECO:0000313" key="3">
    <source>
        <dbReference type="EMBL" id="KAJ7673506.1"/>
    </source>
</evidence>
<feature type="compositionally biased region" description="Low complexity" evidence="1">
    <location>
        <begin position="613"/>
        <end position="627"/>
    </location>
</feature>
<feature type="compositionally biased region" description="Basic and acidic residues" evidence="1">
    <location>
        <begin position="285"/>
        <end position="304"/>
    </location>
</feature>
<organism evidence="3 4">
    <name type="scientific">Mycena rosella</name>
    <name type="common">Pink bonnet</name>
    <name type="synonym">Agaricus rosellus</name>
    <dbReference type="NCBI Taxonomy" id="1033263"/>
    <lineage>
        <taxon>Eukaryota</taxon>
        <taxon>Fungi</taxon>
        <taxon>Dikarya</taxon>
        <taxon>Basidiomycota</taxon>
        <taxon>Agaricomycotina</taxon>
        <taxon>Agaricomycetes</taxon>
        <taxon>Agaricomycetidae</taxon>
        <taxon>Agaricales</taxon>
        <taxon>Marasmiineae</taxon>
        <taxon>Mycenaceae</taxon>
        <taxon>Mycena</taxon>
    </lineage>
</organism>
<accession>A0AAD7G6W7</accession>
<dbReference type="InterPro" id="IPR041457">
    <property type="entry name" value="CxC2_KDZ-assoc"/>
</dbReference>
<proteinExistence type="predicted"/>
<sequence>MHTDDLRHYEHILSHLNTRAYIRWELELIRLDNVRSHLYKQMQNASGYRAITTFRAKIAPVERRIALAVEKLPVLDNCRCLTLVEWMLEEMFLPPKRPIEREDGEDSEERRTRPRVSDGREVSIPSPTGGKGAESPVVEGEVAGGAAVRAEGLATEVSYSKRRQLQRQAQRAASYHNLPMSNTSDSTAQLFTDAEDKAFKRYAVTTAANGLPVKNVKLQQWLDWYLPGPARFRSQGYVAGSAVFARVRDRARARKERVDRLMRACQSLRGAAPRVLRIRSATQRTVEKPQKSVVDRERERDEHEARKERVQFLMNLRYGGKGGKGGKGKQLQKCEVQCQKSMPGYNLSLELTAMSPDTRDGIIAELRKMDSVDGAVACERCGGPGGEYRCSWCLWAVISCRLCLLKGHESAPLHPIEILGLGGWTATTLQEVGLRIQLGHGPSGACSEPVEDEEFMIYDMAGQHRVNIDYCGCNGAPSRGQQIQDAHLFPLPWGEHNMTSPRAAMTLDMARFYDERAGSLSADEGDDSSSESTAATVPMKSIAWGKTSTAQRPSSESPVASDHTSGSIRARHPAQKSVAQGKTSTSSTGPSSESPAAGDHPSGTIRARRPTKKSMSSHAAAKSASGSVTRTTPSIRT</sequence>
<evidence type="ECO:0000313" key="4">
    <source>
        <dbReference type="Proteomes" id="UP001221757"/>
    </source>
</evidence>
<protein>
    <recommendedName>
        <fullName evidence="2">CxC2-like cysteine cluster KDZ transposase-associated domain-containing protein</fullName>
    </recommendedName>
</protein>
<feature type="region of interest" description="Disordered" evidence="1">
    <location>
        <begin position="519"/>
        <end position="637"/>
    </location>
</feature>
<reference evidence="3" key="1">
    <citation type="submission" date="2023-03" db="EMBL/GenBank/DDBJ databases">
        <title>Massive genome expansion in bonnet fungi (Mycena s.s.) driven by repeated elements and novel gene families across ecological guilds.</title>
        <authorList>
            <consortium name="Lawrence Berkeley National Laboratory"/>
            <person name="Harder C.B."/>
            <person name="Miyauchi S."/>
            <person name="Viragh M."/>
            <person name="Kuo A."/>
            <person name="Thoen E."/>
            <person name="Andreopoulos B."/>
            <person name="Lu D."/>
            <person name="Skrede I."/>
            <person name="Drula E."/>
            <person name="Henrissat B."/>
            <person name="Morin E."/>
            <person name="Kohler A."/>
            <person name="Barry K."/>
            <person name="LaButti K."/>
            <person name="Morin E."/>
            <person name="Salamov A."/>
            <person name="Lipzen A."/>
            <person name="Mereny Z."/>
            <person name="Hegedus B."/>
            <person name="Baldrian P."/>
            <person name="Stursova M."/>
            <person name="Weitz H."/>
            <person name="Taylor A."/>
            <person name="Grigoriev I.V."/>
            <person name="Nagy L.G."/>
            <person name="Martin F."/>
            <person name="Kauserud H."/>
        </authorList>
    </citation>
    <scope>NUCLEOTIDE SEQUENCE</scope>
    <source>
        <strain evidence="3">CBHHK067</strain>
    </source>
</reference>
<feature type="region of interest" description="Disordered" evidence="1">
    <location>
        <begin position="97"/>
        <end position="137"/>
    </location>
</feature>
<evidence type="ECO:0000259" key="2">
    <source>
        <dbReference type="Pfam" id="PF18803"/>
    </source>
</evidence>
<feature type="domain" description="CxC2-like cysteine cluster KDZ transposase-associated" evidence="2">
    <location>
        <begin position="429"/>
        <end position="513"/>
    </location>
</feature>
<dbReference type="EMBL" id="JARKIE010000161">
    <property type="protein sequence ID" value="KAJ7673506.1"/>
    <property type="molecule type" value="Genomic_DNA"/>
</dbReference>
<feature type="region of interest" description="Disordered" evidence="1">
    <location>
        <begin position="283"/>
        <end position="304"/>
    </location>
</feature>
<evidence type="ECO:0000256" key="1">
    <source>
        <dbReference type="SAM" id="MobiDB-lite"/>
    </source>
</evidence>
<dbReference type="Pfam" id="PF18803">
    <property type="entry name" value="CxC2"/>
    <property type="match status" value="1"/>
</dbReference>
<dbReference type="Proteomes" id="UP001221757">
    <property type="component" value="Unassembled WGS sequence"/>
</dbReference>
<comment type="caution">
    <text evidence="3">The sequence shown here is derived from an EMBL/GenBank/DDBJ whole genome shotgun (WGS) entry which is preliminary data.</text>
</comment>
<feature type="compositionally biased region" description="Low complexity" evidence="1">
    <location>
        <begin position="584"/>
        <end position="598"/>
    </location>
</feature>
<dbReference type="AlphaFoldDB" id="A0AAD7G6W7"/>
<feature type="compositionally biased region" description="Polar residues" evidence="1">
    <location>
        <begin position="546"/>
        <end position="567"/>
    </location>
</feature>
<gene>
    <name evidence="3" type="ORF">B0H17DRAFT_1208323</name>
</gene>
<feature type="compositionally biased region" description="Polar residues" evidence="1">
    <location>
        <begin position="628"/>
        <end position="637"/>
    </location>
</feature>
<name>A0AAD7G6W7_MYCRO</name>
<feature type="compositionally biased region" description="Basic and acidic residues" evidence="1">
    <location>
        <begin position="108"/>
        <end position="121"/>
    </location>
</feature>
<keyword evidence="4" id="KW-1185">Reference proteome</keyword>